<feature type="repeat" description="FG-GAP" evidence="1">
    <location>
        <begin position="643"/>
        <end position="700"/>
    </location>
</feature>
<evidence type="ECO:0000256" key="3">
    <source>
        <dbReference type="SAM" id="Phobius"/>
    </source>
</evidence>
<reference evidence="4" key="1">
    <citation type="submission" date="2021-01" db="EMBL/GenBank/DDBJ databases">
        <authorList>
            <person name="Corre E."/>
            <person name="Pelletier E."/>
            <person name="Niang G."/>
            <person name="Scheremetjew M."/>
            <person name="Finn R."/>
            <person name="Kale V."/>
            <person name="Holt S."/>
            <person name="Cochrane G."/>
            <person name="Meng A."/>
            <person name="Brown T."/>
            <person name="Cohen L."/>
        </authorList>
    </citation>
    <scope>NUCLEOTIDE SEQUENCE</scope>
    <source>
        <strain evidence="4">CCMP125</strain>
    </source>
</reference>
<keyword evidence="3" id="KW-0472">Membrane</keyword>
<organism evidence="4">
    <name type="scientific">Entomoneis paludosa</name>
    <dbReference type="NCBI Taxonomy" id="265537"/>
    <lineage>
        <taxon>Eukaryota</taxon>
        <taxon>Sar</taxon>
        <taxon>Stramenopiles</taxon>
        <taxon>Ochrophyta</taxon>
        <taxon>Bacillariophyta</taxon>
        <taxon>Bacillariophyceae</taxon>
        <taxon>Bacillariophycidae</taxon>
        <taxon>Entomoneidaceae</taxon>
        <taxon>Entomoneis</taxon>
    </lineage>
</organism>
<accession>A0A7S3DP22</accession>
<dbReference type="InterPro" id="IPR013519">
    <property type="entry name" value="Int_alpha_beta-p"/>
</dbReference>
<protein>
    <submittedName>
        <fullName evidence="4">Uncharacterized protein</fullName>
    </submittedName>
</protein>
<feature type="compositionally biased region" description="Acidic residues" evidence="2">
    <location>
        <begin position="322"/>
        <end position="354"/>
    </location>
</feature>
<dbReference type="Gene3D" id="2.130.10.130">
    <property type="entry name" value="Integrin alpha, N-terminal"/>
    <property type="match status" value="1"/>
</dbReference>
<sequence length="944" mass="99373">MAAQEHDAKKKKGFSETVATAGSVVPRRSSLRQSHTLHPPAATDAADGAKKPAPPSSFASYAANVDLESELWNLKMSAQPSNVTVRRSSLSGAANGNQQPAPSPKPPPPPSQAPTAATMIRQKQGGPAQPALATARAPPSRQAVGHGNHGATTPPADSLNRHVSTSSGPTLAPPAAPTDPMLMSKKMPPGAGGMTVQVGRLPPTTSSLSLQQPTGVAASMAEHERRVQAKLAAASPSAVAPASNSSSRWDNGDNNHHHHQNHDEDADTTMAMMEGQRYWSSQIPATPTLARPAVFAEEETGILEAEEGIARPGAFAVQGLDRDEDDYDDGSEYYTEGDEDEDLDEDGGLEDEEQGGGSLEQVSSSHHSFSLMGSHHTTAASVRMSTVSHDGTVFENETTLAPSLNVAEAVVTTSDGEAIIQAELYDAGELVEDAAVVQDEEEDEYETNPKLRRRRRLLQVAVVCFSIVGVICVIISGITGFQNGSSSSKATPVITGWTLVGDQAFPPNPDEAALVQYASAVAVSRDGTRVVATAPGTDQDSNFNVGETLALALGEQEQINGTVAANWEIVQTWPGVDSSSDGVSANPISSMAMNANATLVAVGYPLLYDRQGRVQILDPQGGEGAVLVPGLVSNTASTTEQDSQNNTVPEEPVVSGFGYAVDLSPNGQILAVGAPLYEKEPNALTGLVRLYRQREHATNTTILGEVVSSATHVWEPLGNDLLGMFDDEMFGWSVALCQENRIAVGAPFYDTDRGLVRVYDFDVDTGVWTQVGSDLVGTNSLQRFGESVSLSDDGTILAVGARGSGFDVGTVHIYRRRNDSQEWIPDAQIFSGKAAGDGFGAAVTLTGDGQFLAIGAPLDNEFGLESGIIQVWQYNNNAEWTQQGSNVGGPSGSNMGASVDMTVVTTNDNQKILRLVGGAPGADFDQSVTKAGSFFVYDRELTTN</sequence>
<evidence type="ECO:0000313" key="4">
    <source>
        <dbReference type="EMBL" id="CAD9963849.1"/>
    </source>
</evidence>
<dbReference type="EMBL" id="HBHT01016656">
    <property type="protein sequence ID" value="CAD9963849.1"/>
    <property type="molecule type" value="Transcribed_RNA"/>
</dbReference>
<feature type="transmembrane region" description="Helical" evidence="3">
    <location>
        <begin position="457"/>
        <end position="481"/>
    </location>
</feature>
<keyword evidence="3" id="KW-1133">Transmembrane helix</keyword>
<proteinExistence type="predicted"/>
<feature type="region of interest" description="Disordered" evidence="2">
    <location>
        <begin position="80"/>
        <end position="265"/>
    </location>
</feature>
<feature type="compositionally biased region" description="Polar residues" evidence="2">
    <location>
        <begin position="203"/>
        <end position="214"/>
    </location>
</feature>
<gene>
    <name evidence="4" type="ORF">APAL1065_LOCUS11113</name>
</gene>
<dbReference type="PANTHER" id="PTHR36220:SF1">
    <property type="entry name" value="GAMMA TUBULIN COMPLEX COMPONENT C-TERMINAL DOMAIN-CONTAINING PROTEIN"/>
    <property type="match status" value="1"/>
</dbReference>
<feature type="compositionally biased region" description="Low complexity" evidence="2">
    <location>
        <begin position="232"/>
        <end position="247"/>
    </location>
</feature>
<dbReference type="InterPro" id="IPR028994">
    <property type="entry name" value="Integrin_alpha_N"/>
</dbReference>
<evidence type="ECO:0000256" key="1">
    <source>
        <dbReference type="PROSITE-ProRule" id="PRU00803"/>
    </source>
</evidence>
<dbReference type="SUPFAM" id="SSF69322">
    <property type="entry name" value="Tricorn protease domain 2"/>
    <property type="match status" value="1"/>
</dbReference>
<feature type="region of interest" description="Disordered" evidence="2">
    <location>
        <begin position="1"/>
        <end position="58"/>
    </location>
</feature>
<name>A0A7S3DP22_9STRA</name>
<feature type="region of interest" description="Disordered" evidence="2">
    <location>
        <begin position="314"/>
        <end position="374"/>
    </location>
</feature>
<feature type="compositionally biased region" description="Polar residues" evidence="2">
    <location>
        <begin position="80"/>
        <end position="98"/>
    </location>
</feature>
<dbReference type="PANTHER" id="PTHR36220">
    <property type="entry name" value="UNNAMED PRODUCT"/>
    <property type="match status" value="1"/>
</dbReference>
<feature type="compositionally biased region" description="Pro residues" evidence="2">
    <location>
        <begin position="101"/>
        <end position="112"/>
    </location>
</feature>
<dbReference type="AlphaFoldDB" id="A0A7S3DP22"/>
<keyword evidence="3" id="KW-0812">Transmembrane</keyword>
<dbReference type="SMART" id="SM00191">
    <property type="entry name" value="Int_alpha"/>
    <property type="match status" value="4"/>
</dbReference>
<evidence type="ECO:0000256" key="2">
    <source>
        <dbReference type="SAM" id="MobiDB-lite"/>
    </source>
</evidence>
<dbReference type="PROSITE" id="PS51470">
    <property type="entry name" value="FG_GAP"/>
    <property type="match status" value="1"/>
</dbReference>
<feature type="compositionally biased region" description="Low complexity" evidence="2">
    <location>
        <begin position="359"/>
        <end position="374"/>
    </location>
</feature>